<feature type="compositionally biased region" description="Basic and acidic residues" evidence="1">
    <location>
        <begin position="74"/>
        <end position="86"/>
    </location>
</feature>
<accession>A0A7W9IHQ8</accession>
<dbReference type="Proteomes" id="UP000540685">
    <property type="component" value="Unassembled WGS sequence"/>
</dbReference>
<reference evidence="2 3" key="1">
    <citation type="submission" date="2020-08" db="EMBL/GenBank/DDBJ databases">
        <title>Sequencing the genomes of 1000 actinobacteria strains.</title>
        <authorList>
            <person name="Klenk H.-P."/>
        </authorList>
    </citation>
    <scope>NUCLEOTIDE SEQUENCE [LARGE SCALE GENOMIC DNA]</scope>
    <source>
        <strain evidence="2 3">DSM 46887</strain>
    </source>
</reference>
<dbReference type="RefSeq" id="WP_184547521.1">
    <property type="nucleotide sequence ID" value="NZ_JACHMP010000001.1"/>
</dbReference>
<dbReference type="EMBL" id="JACHMP010000001">
    <property type="protein sequence ID" value="MBB5820328.1"/>
    <property type="molecule type" value="Genomic_DNA"/>
</dbReference>
<evidence type="ECO:0000256" key="1">
    <source>
        <dbReference type="SAM" id="MobiDB-lite"/>
    </source>
</evidence>
<dbReference type="AlphaFoldDB" id="A0A7W9IHQ8"/>
<feature type="compositionally biased region" description="Basic and acidic residues" evidence="1">
    <location>
        <begin position="95"/>
        <end position="113"/>
    </location>
</feature>
<comment type="caution">
    <text evidence="2">The sequence shown here is derived from an EMBL/GenBank/DDBJ whole genome shotgun (WGS) entry which is preliminary data.</text>
</comment>
<evidence type="ECO:0000313" key="3">
    <source>
        <dbReference type="Proteomes" id="UP000540685"/>
    </source>
</evidence>
<protein>
    <submittedName>
        <fullName evidence="2">Uncharacterized protein</fullName>
    </submittedName>
</protein>
<feature type="region of interest" description="Disordered" evidence="1">
    <location>
        <begin position="1"/>
        <end position="140"/>
    </location>
</feature>
<keyword evidence="3" id="KW-1185">Reference proteome</keyword>
<name>A0A7W9IHQ8_9ACTN</name>
<proteinExistence type="predicted"/>
<gene>
    <name evidence="2" type="ORF">F4562_003390</name>
</gene>
<evidence type="ECO:0000313" key="2">
    <source>
        <dbReference type="EMBL" id="MBB5820328.1"/>
    </source>
</evidence>
<organism evidence="2 3">
    <name type="scientific">Streptosporangium becharense</name>
    <dbReference type="NCBI Taxonomy" id="1816182"/>
    <lineage>
        <taxon>Bacteria</taxon>
        <taxon>Bacillati</taxon>
        <taxon>Actinomycetota</taxon>
        <taxon>Actinomycetes</taxon>
        <taxon>Streptosporangiales</taxon>
        <taxon>Streptosporangiaceae</taxon>
        <taxon>Streptosporangium</taxon>
    </lineage>
</organism>
<sequence length="140" mass="15145">MAEIDGVQPTPEKAEEQQADSSWPKPGEEGYVHPDGTPQSVQQLEDNRRAAADRAAAGSIVHGAPLATPGPDVQAERDKAVERAETYDGTTTEQAEEHLTEWIEEKTEEKADEAAEGDGEQTKPAARRTRATKPADAKKE</sequence>